<evidence type="ECO:0000313" key="4">
    <source>
        <dbReference type="Proteomes" id="UP001233271"/>
    </source>
</evidence>
<dbReference type="Pfam" id="PF00026">
    <property type="entry name" value="Asp"/>
    <property type="match status" value="1"/>
</dbReference>
<feature type="chain" id="PRO_5041432831" description="Peptidase A1 domain-containing protein" evidence="1">
    <location>
        <begin position="18"/>
        <end position="393"/>
    </location>
</feature>
<evidence type="ECO:0000313" key="3">
    <source>
        <dbReference type="EMBL" id="BEI89931.1"/>
    </source>
</evidence>
<feature type="signal peptide" evidence="1">
    <location>
        <begin position="1"/>
        <end position="17"/>
    </location>
</feature>
<keyword evidence="1" id="KW-0732">Signal</keyword>
<reference evidence="3" key="1">
    <citation type="journal article" date="2023" name="BMC Genomics">
        <title>Chromosome-level genome assemblies of Cutaneotrichosporon spp. (Trichosporonales, Basidiomycota) reveal imbalanced evolution between nucleotide sequences and chromosome synteny.</title>
        <authorList>
            <person name="Kobayashi Y."/>
            <person name="Kayamori A."/>
            <person name="Aoki K."/>
            <person name="Shiwa Y."/>
            <person name="Matsutani M."/>
            <person name="Fujita N."/>
            <person name="Sugita T."/>
            <person name="Iwasaki W."/>
            <person name="Tanaka N."/>
            <person name="Takashima M."/>
        </authorList>
    </citation>
    <scope>NUCLEOTIDE SEQUENCE</scope>
    <source>
        <strain evidence="3">HIS019</strain>
    </source>
</reference>
<dbReference type="Proteomes" id="UP001233271">
    <property type="component" value="Chromosome 3"/>
</dbReference>
<dbReference type="AlphaFoldDB" id="A0AA48L0I2"/>
<dbReference type="InterPro" id="IPR021109">
    <property type="entry name" value="Peptidase_aspartic_dom_sf"/>
</dbReference>
<dbReference type="InterPro" id="IPR033121">
    <property type="entry name" value="PEPTIDASE_A1"/>
</dbReference>
<name>A0AA48L0I2_9TREE</name>
<dbReference type="PROSITE" id="PS51767">
    <property type="entry name" value="PEPTIDASE_A1"/>
    <property type="match status" value="1"/>
</dbReference>
<protein>
    <recommendedName>
        <fullName evidence="2">Peptidase A1 domain-containing protein</fullName>
    </recommendedName>
</protein>
<dbReference type="GeneID" id="85493802"/>
<evidence type="ECO:0000259" key="2">
    <source>
        <dbReference type="PROSITE" id="PS51767"/>
    </source>
</evidence>
<evidence type="ECO:0000256" key="1">
    <source>
        <dbReference type="SAM" id="SignalP"/>
    </source>
</evidence>
<dbReference type="Gene3D" id="2.40.70.10">
    <property type="entry name" value="Acid Proteases"/>
    <property type="match status" value="1"/>
</dbReference>
<dbReference type="RefSeq" id="XP_060455197.1">
    <property type="nucleotide sequence ID" value="XM_060598399.1"/>
</dbReference>
<dbReference type="SUPFAM" id="SSF50630">
    <property type="entry name" value="Acid proteases"/>
    <property type="match status" value="1"/>
</dbReference>
<organism evidence="3 4">
    <name type="scientific">Cutaneotrichosporon cavernicola</name>
    <dbReference type="NCBI Taxonomy" id="279322"/>
    <lineage>
        <taxon>Eukaryota</taxon>
        <taxon>Fungi</taxon>
        <taxon>Dikarya</taxon>
        <taxon>Basidiomycota</taxon>
        <taxon>Agaricomycotina</taxon>
        <taxon>Tremellomycetes</taxon>
        <taxon>Trichosporonales</taxon>
        <taxon>Trichosporonaceae</taxon>
        <taxon>Cutaneotrichosporon</taxon>
    </lineage>
</organism>
<proteinExistence type="predicted"/>
<feature type="domain" description="Peptidase A1" evidence="2">
    <location>
        <begin position="55"/>
        <end position="389"/>
    </location>
</feature>
<dbReference type="KEGG" id="ccac:CcaHIS019_0300010"/>
<dbReference type="EMBL" id="AP028214">
    <property type="protein sequence ID" value="BEI89931.1"/>
    <property type="molecule type" value="Genomic_DNA"/>
</dbReference>
<gene>
    <name evidence="3" type="ORF">CcaverHIS019_0300010</name>
</gene>
<accession>A0AA48L0I2</accession>
<keyword evidence="4" id="KW-1185">Reference proteome</keyword>
<sequence length="393" mass="42093">MLRAALALAAAPALALALSLPLVRLPRNNEGNSQRFALDDVALLTASLTALKTGFGVNIKLGHQDVSVYLTMGDANGLTVFGSFKDDKSFFRPMDSPTFDRQGSIGCPFDLAYEKFEFGGLCLDNTSFAEFGAATGQTGSLSLGLGGNANADVGSLFPRLMQQLDVPMVGFSLTPICPDARLLSRAPGSGSGGSIDTANQVAQADAQFPSTGDGQGVRGKVKIEGIDVDGIQRLSRDNDQGQTYFMRPELASNVLQLNPNVAEAVFKNFPGAVPTEWHAARENDKIASVESATGVAQLTYGCSYSVPCNTNGTIIIQFDDVMYDLPPSQWVIPNHNSRRNNDQLCKTRVFVPKPQDVRLGSPDVILGAPFLETVYTVLEYGSKPRVGFRKLCK</sequence>